<sequence>MIIEYIKSKVQDSCGLLLYILAFCVIFHLAINVVLGFVIKFAKLPIKQFSLGPIIGTSLRSLSIATDGFKLKVGNISVKLFPIPLITLQSVQLEILKSKTHVNNMSKIPMVDSKEKFFIPTYIKLNETAFKILKWLLPASIYFRFITIKLPNNTTITSDILSIKVTKFTEHHLVMEVFLNNVLENDTGNTIKLVGFELQSKIHQSKVDKCFTVNVNEWNTFLKIFDLNISIPETIVKNLMKTSNQTSALHQAEAKTDLSSLDMNEIGKLLKKAVCPYKGFLKTLKIFDIKFENLTFSYKDKVSLAISSSQVYLESVLNSNYGATLESIPITGHTLGDYEFSFSATAISLKVNRITSLRLPLINIVITTDIMLFLFEDIPLCHTKVAYNTNFINPSIFLSVDQILEGLDILNRISKKSSKESNLTLAKHDTPVDGNHILETFNPSDIFDKIPSFIFELSISNFNLTLQVSPTDSVMFKVYASYALFNHRNITQKRPSTTLKIFKNISEFPLLDGATEQINDYLKIIGVNVTFKSTDSDITKYFPIYEFERADTFFGNWSTPQIDIQSTLRRSNFILNDINVLDKLHSSILKISEAYTFKRSGHGPSSSSGTSFMKSLYVDWSVRLRIKNLTCSLLVASYLPKYLDPLDINGFNLTDVTRGVIIKVDESILLASRKNKSFDIVQASLVRIMDDINHTSVQDDLVKFEDFLVSFDEFKNTSITLPRIFLKVDVNLFWLSFFFKAIFRSYKQKNVSLRGESKDQNSKDNSNELQLKIGRIILELDLPQDTPLLFVFREIQYSKSNNEFYIQSISGYVHSVYVEQLTIHIPLLTIKKLRINLKENKDMGRFNVKTSEINLRTEYHFKIYMILSSIVTTYKSIKQLNYSFSDLSEFNRYYPKESKPVKIPEINLVADRFMIQVEDDPFEQELGLILKVGILEQRERLQKLKEFEEQKHNIQNGVDNSLLSPPPSAINNDFINNITDELELQNEALERLYENFSTSWIARYRKAKLTFHGMPHQIKTYEELGQTYHRFTGNQIITVATLTVEKLDMTLKPPSFELDKYPEFIHKYGNGVPKTQLYTVLLCLGIDIRTMLWQLKLRDYPIPIVTFPDTHTTGNVVFAEKMPGNHSLRSTYVPFVPSTAAEAYTGGNSIYGSHVIGTVNAIKTYFDINTNVMSSNSSSITWGKSLQPGYQALMQWFDFLTKPQLDPSPRLGFWDKFRYLAHGSWTYHFSENSNFLLNVKGSHDPYKIADDGAGLSFCWTGGTVVKIHGNDKPEDFLVIESKKFQLAVPDFTTTDKFDKTLMKLDGKVTWKMGMLFEQGDLNNPGDEKRFKPNRPHYDVNLINPEYVFNREEYDSWNGFRSDFIHMSFGVYSSHKGSKNSLYLAPYSIGHFLSWWNLFDTYTSGPIRQGSLFPHMIQNRNKFGRSLFTIKYQLNLAPLTVTHVYRHATAEDDNGIHSSATFTGLKGKIKSLRVDLHQKRIKLTHTNEKLNRSKPVWKLRMSLGEIDCQEADVRIISTVFDEAAIEKTLASRLGLRCRDQATSYDKVSEDVYFYDWYDFEDYVDLDQVSLQSTLPVKIETIPLLSSPRISYFRKMNDDGYYVKYPFGNEHSHSCIIGKNHPELTQEKLARERALSITKRIMELKSLIRNMDGSPEKHNNGKLYQEKLKTYHSELEELVARSEIIDKILSELKLSEDVPILNPTNKDDNNMEDISESESLNELGSLLRTNTVNSFVTMRRASTMAVKSTYDNKFLIHNVQLRLNKKIRNHLLEYASSSAERKSVSFFSTYKSILIAKELLCHSLSNVKTSITEYGLVEDTSFASNEEFIERFDELIRKVPNDNFDSIDSYLFQFISPQIQITSDVEPEAAILLTARDIEVGIIDVMQVMTQSGKTMEMDVNTIVESRYCTVSKDIQLFTLFRNEALTFNSCSNFRGHDYGLGEASSNWAPWVPLELCFDGSLMDEDIILRRRSLFLTYNSPNPLYFSENSSNNISTDSKFHLGFPSLVVTSTSQQYNTVYNIVEDMMSLDSSLDEKAEKLSKLLLADEVRNNLERIDISVVTNLQDKIKDLYHARAFLKSYEPTLYKTASQDLTLEIQATVLELSVLMTAIMRNYDRFGKENHVRKILNWKVGTDDLIWELYDENKSPFITIALGPSSFVRSQTVDGSNSNVVSIRSLQVFNQQKKVIYQQLVAPFEEHPNYSKDISMLEIFWLLGAPVGGISVLEEMIISFQPVLFRMDHITADKIMNYLFPKNSTSNSVKPRSISPPANPRKSNSSMHSLSAVKSGNKIIRDSQSIREPRRSTSNFIRQTDDSINVMVQRSGTYFIIKSVVIKKMLMSISYKGAHGLLTNVDDLTVKVPTLQFSNRLWSRDEFFAAVKKDINKVVLQHMGNIIGNKFVPHRKENRKKISTEIAKLLHSDSESVKSGSGSSHTTPTENIPVVILTPQEHMVNAIDSYDADGESIKPFYPLESSKEI</sequence>
<dbReference type="SMART" id="SM01214">
    <property type="entry name" value="Fmp27_GFWDK"/>
    <property type="match status" value="1"/>
</dbReference>
<dbReference type="OrthoDB" id="1562405at2759"/>
<evidence type="ECO:0000313" key="8">
    <source>
        <dbReference type="Proteomes" id="UP000000267"/>
    </source>
</evidence>
<feature type="domain" description="FMP27 SW motif-containing RBG unit" evidence="5">
    <location>
        <begin position="987"/>
        <end position="1081"/>
    </location>
</feature>
<keyword evidence="3" id="KW-1133">Transmembrane helix</keyword>
<dbReference type="InParanoid" id="A7TDX1"/>
<dbReference type="PANTHER" id="PTHR15678:SF6">
    <property type="entry name" value="BRIDGE-LIKE LIPID TRANSFER PROTEIN FAMILY MEMBER 2"/>
    <property type="match status" value="1"/>
</dbReference>
<dbReference type="PhylomeDB" id="A7TDX1"/>
<dbReference type="SMART" id="SM01215">
    <property type="entry name" value="Fmp27_SW"/>
    <property type="match status" value="1"/>
</dbReference>
<dbReference type="FunCoup" id="A7TDX1">
    <property type="interactions" value="257"/>
</dbReference>
<keyword evidence="3" id="KW-0812">Transmembrane</keyword>
<evidence type="ECO:0000256" key="1">
    <source>
        <dbReference type="SAM" id="Coils"/>
    </source>
</evidence>
<dbReference type="HOGENOM" id="CLU_228568_0_0_1"/>
<feature type="compositionally biased region" description="Polar residues" evidence="2">
    <location>
        <begin position="2271"/>
        <end position="2284"/>
    </location>
</feature>
<dbReference type="InterPro" id="IPR019441">
    <property type="entry name" value="FMP27/BLTP2/Hobbit_GFWDK_RBG"/>
</dbReference>
<dbReference type="STRING" id="436907.A7TDX1"/>
<dbReference type="RefSeq" id="XP_001647449.1">
    <property type="nucleotide sequence ID" value="XM_001647399.1"/>
</dbReference>
<feature type="transmembrane region" description="Helical" evidence="3">
    <location>
        <begin position="16"/>
        <end position="39"/>
    </location>
</feature>
<evidence type="ECO:0000313" key="7">
    <source>
        <dbReference type="EMBL" id="EDO19591.1"/>
    </source>
</evidence>
<dbReference type="Proteomes" id="UP000000267">
    <property type="component" value="Unassembled WGS sequence"/>
</dbReference>
<feature type="coiled-coil region" evidence="1">
    <location>
        <begin position="972"/>
        <end position="999"/>
    </location>
</feature>
<dbReference type="KEGG" id="vpo:Kpol_1018p128"/>
<dbReference type="Pfam" id="PF10344">
    <property type="entry name" value="Hobbit"/>
    <property type="match status" value="1"/>
</dbReference>
<feature type="region of interest" description="Disordered" evidence="2">
    <location>
        <begin position="2254"/>
        <end position="2285"/>
    </location>
</feature>
<feature type="domain" description="FMP27 WPPW motif-containing RBG unit" evidence="6">
    <location>
        <begin position="1463"/>
        <end position="1955"/>
    </location>
</feature>
<organism evidence="8">
    <name type="scientific">Vanderwaltozyma polyspora (strain ATCC 22028 / DSM 70294 / BCRC 21397 / CBS 2163 / NBRC 10782 / NRRL Y-8283 / UCD 57-17)</name>
    <name type="common">Kluyveromyces polysporus</name>
    <dbReference type="NCBI Taxonomy" id="436907"/>
    <lineage>
        <taxon>Eukaryota</taxon>
        <taxon>Fungi</taxon>
        <taxon>Dikarya</taxon>
        <taxon>Ascomycota</taxon>
        <taxon>Saccharomycotina</taxon>
        <taxon>Saccharomycetes</taxon>
        <taxon>Saccharomycetales</taxon>
        <taxon>Saccharomycetaceae</taxon>
        <taxon>Vanderwaltozyma</taxon>
    </lineage>
</organism>
<dbReference type="EMBL" id="DS480378">
    <property type="protein sequence ID" value="EDO19591.1"/>
    <property type="molecule type" value="Genomic_DNA"/>
</dbReference>
<dbReference type="InterPro" id="IPR019449">
    <property type="entry name" value="FMP27_WPPW_RBG"/>
</dbReference>
<evidence type="ECO:0000256" key="3">
    <source>
        <dbReference type="SAM" id="Phobius"/>
    </source>
</evidence>
<name>A7TDX1_VANPO</name>
<proteinExistence type="predicted"/>
<dbReference type="PANTHER" id="PTHR15678">
    <property type="entry name" value="ANTIGEN MLAA-22-RELATED"/>
    <property type="match status" value="1"/>
</dbReference>
<dbReference type="InterPro" id="IPR019415">
    <property type="entry name" value="FMP27_SW_RBG"/>
</dbReference>
<dbReference type="eggNOG" id="KOG1910">
    <property type="taxonomic scope" value="Eukaryota"/>
</dbReference>
<feature type="domain" description="FMP27/BLTP2/Hobbit GFWDK motif-containing RBG unit" evidence="4">
    <location>
        <begin position="1099"/>
        <end position="1248"/>
    </location>
</feature>
<protein>
    <submittedName>
        <fullName evidence="7">Uncharacterized protein</fullName>
    </submittedName>
</protein>
<dbReference type="SMART" id="SM01216">
    <property type="entry name" value="Fmp27_WPPW"/>
    <property type="match status" value="1"/>
</dbReference>
<feature type="region of interest" description="Disordered" evidence="2">
    <location>
        <begin position="2419"/>
        <end position="2438"/>
    </location>
</feature>
<keyword evidence="3" id="KW-0472">Membrane</keyword>
<evidence type="ECO:0000259" key="5">
    <source>
        <dbReference type="SMART" id="SM01215"/>
    </source>
</evidence>
<reference evidence="7 8" key="1">
    <citation type="journal article" date="2007" name="Proc. Natl. Acad. Sci. U.S.A.">
        <title>Independent sorting-out of thousands of duplicated gene pairs in two yeast species descended from a whole-genome duplication.</title>
        <authorList>
            <person name="Scannell D.R."/>
            <person name="Frank A.C."/>
            <person name="Conant G.C."/>
            <person name="Byrne K.P."/>
            <person name="Woolfit M."/>
            <person name="Wolfe K.H."/>
        </authorList>
    </citation>
    <scope>NUCLEOTIDE SEQUENCE [LARGE SCALE GENOMIC DNA]</scope>
    <source>
        <strain evidence="8">ATCC 22028 / DSM 70294 / BCRC 21397 / CBS 2163 / NBRC 10782 / NRRL Y-8283 / UCD 57-17</strain>
    </source>
</reference>
<accession>A7TDX1</accession>
<gene>
    <name evidence="7" type="ORF">Kpol_1018p128</name>
</gene>
<evidence type="ECO:0000259" key="6">
    <source>
        <dbReference type="SMART" id="SM01216"/>
    </source>
</evidence>
<keyword evidence="1" id="KW-0175">Coiled coil</keyword>
<dbReference type="InterPro" id="IPR045167">
    <property type="entry name" value="Hobbit"/>
</dbReference>
<dbReference type="OMA" id="EYHFRFY"/>
<evidence type="ECO:0000259" key="4">
    <source>
        <dbReference type="SMART" id="SM01214"/>
    </source>
</evidence>
<evidence type="ECO:0000256" key="2">
    <source>
        <dbReference type="SAM" id="MobiDB-lite"/>
    </source>
</evidence>
<keyword evidence="8" id="KW-1185">Reference proteome</keyword>
<dbReference type="GeneID" id="5547954"/>